<proteinExistence type="predicted"/>
<evidence type="ECO:0000313" key="1">
    <source>
        <dbReference type="EMBL" id="KAI6092159.1"/>
    </source>
</evidence>
<accession>A0ACC0DHK3</accession>
<dbReference type="EMBL" id="MU394284">
    <property type="protein sequence ID" value="KAI6092159.1"/>
    <property type="molecule type" value="Genomic_DNA"/>
</dbReference>
<comment type="caution">
    <text evidence="1">The sequence shown here is derived from an EMBL/GenBank/DDBJ whole genome shotgun (WGS) entry which is preliminary data.</text>
</comment>
<keyword evidence="2" id="KW-1185">Reference proteome</keyword>
<reference evidence="1 2" key="1">
    <citation type="journal article" date="2022" name="New Phytol.">
        <title>Ecological generalism drives hyperdiversity of secondary metabolite gene clusters in xylarialean endophytes.</title>
        <authorList>
            <person name="Franco M.E.E."/>
            <person name="Wisecaver J.H."/>
            <person name="Arnold A.E."/>
            <person name="Ju Y.M."/>
            <person name="Slot J.C."/>
            <person name="Ahrendt S."/>
            <person name="Moore L.P."/>
            <person name="Eastman K.E."/>
            <person name="Scott K."/>
            <person name="Konkel Z."/>
            <person name="Mondo S.J."/>
            <person name="Kuo A."/>
            <person name="Hayes R.D."/>
            <person name="Haridas S."/>
            <person name="Andreopoulos B."/>
            <person name="Riley R."/>
            <person name="LaButti K."/>
            <person name="Pangilinan J."/>
            <person name="Lipzen A."/>
            <person name="Amirebrahimi M."/>
            <person name="Yan J."/>
            <person name="Adam C."/>
            <person name="Keymanesh K."/>
            <person name="Ng V."/>
            <person name="Louie K."/>
            <person name="Northen T."/>
            <person name="Drula E."/>
            <person name="Henrissat B."/>
            <person name="Hsieh H.M."/>
            <person name="Youens-Clark K."/>
            <person name="Lutzoni F."/>
            <person name="Miadlikowska J."/>
            <person name="Eastwood D.C."/>
            <person name="Hamelin R.C."/>
            <person name="Grigoriev I.V."/>
            <person name="U'Ren J.M."/>
        </authorList>
    </citation>
    <scope>NUCLEOTIDE SEQUENCE [LARGE SCALE GENOMIC DNA]</scope>
    <source>
        <strain evidence="1 2">ER1909</strain>
    </source>
</reference>
<sequence>MSFGFGVGDFIAGADLAYKLIRVMSETQGASTEYQEALAELCGIQQTFMQITQLGRSEMLPKATINALAQISMPSMKIIADFLDRTKHYQSKLTKGGVLSGTWCKLGWGLYRSSELKLLRDTLHARLSAINVLLAAANHLPTQQDSALPESVSQFQVVENSTECEERSDEESLEMPVSVIHHNSKLDVDLSEVSQALAIFQDASPSDDVIQGQVPQQTGTSEHANHDVELDIRLNGETINEMPAVDRHSQAARSRQKASPSPSPSPSRRTTPARGVRQTPSTVVPNNPTNQSHKHTEQDYAYLQNLFERAITIQAEAEAKAKLARQAAQEAEWQQRLEENIRLKAEADIHEKMERARVEMEQRRLAEQQQEEAEKVLKKQALEEAKAKIEEMHRMRLGKDKPPLRFKDAVGRKFNFPFHLCQTWQGMEELIKQVFLHLDIIGPEVLAGHYDLIGPSGETILPQLWEKVIEPGWAITMHMWPMKKPPGPMKKLPPMDGPSPRPEGNQPSSMSLQSPPRPPPPPPAPHVVNIEKPHKEKKSSIGSFMSKSLKRLKGRQSSLSSNLTPSTESLADD</sequence>
<gene>
    <name evidence="1" type="ORF">F4821DRAFT_158462</name>
</gene>
<evidence type="ECO:0000313" key="2">
    <source>
        <dbReference type="Proteomes" id="UP001497680"/>
    </source>
</evidence>
<organism evidence="1 2">
    <name type="scientific">Hypoxylon rubiginosum</name>
    <dbReference type="NCBI Taxonomy" id="110542"/>
    <lineage>
        <taxon>Eukaryota</taxon>
        <taxon>Fungi</taxon>
        <taxon>Dikarya</taxon>
        <taxon>Ascomycota</taxon>
        <taxon>Pezizomycotina</taxon>
        <taxon>Sordariomycetes</taxon>
        <taxon>Xylariomycetidae</taxon>
        <taxon>Xylariales</taxon>
        <taxon>Hypoxylaceae</taxon>
        <taxon>Hypoxylon</taxon>
    </lineage>
</organism>
<protein>
    <submittedName>
        <fullName evidence="1">Uncharacterized protein</fullName>
    </submittedName>
</protein>
<name>A0ACC0DHK3_9PEZI</name>
<dbReference type="Proteomes" id="UP001497680">
    <property type="component" value="Unassembled WGS sequence"/>
</dbReference>